<gene>
    <name evidence="1" type="ORF">BI308_18990</name>
</gene>
<accession>A0A1L9QMW9</accession>
<name>A0A1L9QMW9_9CYAN</name>
<dbReference type="AlphaFoldDB" id="A0A1L9QMW9"/>
<proteinExistence type="predicted"/>
<comment type="caution">
    <text evidence="1">The sequence shown here is derived from an EMBL/GenBank/DDBJ whole genome shotgun (WGS) entry which is preliminary data.</text>
</comment>
<evidence type="ECO:0000313" key="2">
    <source>
        <dbReference type="Proteomes" id="UP000183940"/>
    </source>
</evidence>
<dbReference type="Proteomes" id="UP000183940">
    <property type="component" value="Unassembled WGS sequence"/>
</dbReference>
<reference evidence="1" key="1">
    <citation type="submission" date="2016-10" db="EMBL/GenBank/DDBJ databases">
        <title>CRISPR-Cas defence system in Roseofilum reptotaenium: evidence of a bacteriophage-cyanobacterium arms race in the coral black band disease.</title>
        <authorList>
            <person name="Buerger P."/>
            <person name="Wood-Charlson E.M."/>
            <person name="Weynberg K.D."/>
            <person name="Willis B."/>
            <person name="Van Oppen M.J."/>
        </authorList>
    </citation>
    <scope>NUCLEOTIDE SEQUENCE [LARGE SCALE GENOMIC DNA]</scope>
    <source>
        <strain evidence="1">AO1-A</strain>
    </source>
</reference>
<protein>
    <submittedName>
        <fullName evidence="1">Uncharacterized protein</fullName>
    </submittedName>
</protein>
<keyword evidence="2" id="KW-1185">Reference proteome</keyword>
<evidence type="ECO:0000313" key="1">
    <source>
        <dbReference type="EMBL" id="OJJ22739.1"/>
    </source>
</evidence>
<dbReference type="EMBL" id="MLAW01000040">
    <property type="protein sequence ID" value="OJJ22739.1"/>
    <property type="molecule type" value="Genomic_DNA"/>
</dbReference>
<sequence length="219" mass="24668">MYSPFQSQAIAWRIAAGWISAGSVWLLGLSPVQAQFANPNRPTFFQEGYQQLQEEVQRLQASPDDRPLLTVDTGKLQWQHLISRAGEFQVWMPTGLSTHEQQSILTVVGNLAFEVLTTNQEKSRFIVAFSDQQTEIAHQGEAILAQVLDAIVQDTGFSVQETMGNDRQQDVVLNNGQENIQLRMMVMGDRIYVLGVGYQDTQIKALDIEAFFNSFQPLF</sequence>
<organism evidence="1 2">
    <name type="scientific">Roseofilum reptotaenium AO1-A</name>
    <dbReference type="NCBI Taxonomy" id="1925591"/>
    <lineage>
        <taxon>Bacteria</taxon>
        <taxon>Bacillati</taxon>
        <taxon>Cyanobacteriota</taxon>
        <taxon>Cyanophyceae</taxon>
        <taxon>Desertifilales</taxon>
        <taxon>Desertifilaceae</taxon>
        <taxon>Roseofilum</taxon>
    </lineage>
</organism>